<feature type="transmembrane region" description="Helical" evidence="1">
    <location>
        <begin position="116"/>
        <end position="139"/>
    </location>
</feature>
<dbReference type="InterPro" id="IPR045713">
    <property type="entry name" value="DUF6069"/>
</dbReference>
<protein>
    <submittedName>
        <fullName evidence="2">DUF6069 family protein</fullName>
    </submittedName>
</protein>
<dbReference type="EMBL" id="JANLCK010000005">
    <property type="protein sequence ID" value="MCS5726526.1"/>
    <property type="molecule type" value="Genomic_DNA"/>
</dbReference>
<feature type="transmembrane region" description="Helical" evidence="1">
    <location>
        <begin position="21"/>
        <end position="45"/>
    </location>
</feature>
<proteinExistence type="predicted"/>
<dbReference type="RefSeq" id="WP_259529026.1">
    <property type="nucleotide sequence ID" value="NZ_JANLCK010000005.1"/>
</dbReference>
<keyword evidence="1" id="KW-0472">Membrane</keyword>
<feature type="transmembrane region" description="Helical" evidence="1">
    <location>
        <begin position="57"/>
        <end position="76"/>
    </location>
</feature>
<evidence type="ECO:0000313" key="3">
    <source>
        <dbReference type="Proteomes" id="UP001165587"/>
    </source>
</evidence>
<organism evidence="2 3">
    <name type="scientific">Herbiconiux oxytropis</name>
    <dbReference type="NCBI Taxonomy" id="2970915"/>
    <lineage>
        <taxon>Bacteria</taxon>
        <taxon>Bacillati</taxon>
        <taxon>Actinomycetota</taxon>
        <taxon>Actinomycetes</taxon>
        <taxon>Micrococcales</taxon>
        <taxon>Microbacteriaceae</taxon>
        <taxon>Herbiconiux</taxon>
    </lineage>
</organism>
<evidence type="ECO:0000256" key="1">
    <source>
        <dbReference type="SAM" id="Phobius"/>
    </source>
</evidence>
<dbReference type="Proteomes" id="UP001165587">
    <property type="component" value="Unassembled WGS sequence"/>
</dbReference>
<comment type="caution">
    <text evidence="2">The sequence shown here is derived from an EMBL/GenBank/DDBJ whole genome shotgun (WGS) entry which is preliminary data.</text>
</comment>
<keyword evidence="1" id="KW-1133">Transmembrane helix</keyword>
<reference evidence="2" key="1">
    <citation type="submission" date="2022-08" db="EMBL/GenBank/DDBJ databases">
        <authorList>
            <person name="Deng Y."/>
            <person name="Han X.-F."/>
            <person name="Zhang Y.-Q."/>
        </authorList>
    </citation>
    <scope>NUCLEOTIDE SEQUENCE</scope>
    <source>
        <strain evidence="2">CPCC 203407</strain>
    </source>
</reference>
<evidence type="ECO:0000313" key="2">
    <source>
        <dbReference type="EMBL" id="MCS5726526.1"/>
    </source>
</evidence>
<dbReference type="AlphaFoldDB" id="A0AA41XE63"/>
<keyword evidence="3" id="KW-1185">Reference proteome</keyword>
<gene>
    <name evidence="2" type="ORF">N1028_11535</name>
</gene>
<dbReference type="Pfam" id="PF19545">
    <property type="entry name" value="DUF6069"/>
    <property type="match status" value="1"/>
</dbReference>
<keyword evidence="1" id="KW-0812">Transmembrane</keyword>
<name>A0AA41XE63_9MICO</name>
<sequence length="148" mass="14984">MTTSVSSSHTASGTRLRVAGILLATAVVVIAVNAGAAAVAVSLGAPADYGPLTLPAHALFAVLGIAVGWIGWSLVVRRARHPRRVLAVLVPAVTAVSFVPDLLLMAFSFIPGTTMVAVVALMVMHVVVVAVAVPAYVLASPRGSLARG</sequence>
<accession>A0AA41XE63</accession>
<feature type="transmembrane region" description="Helical" evidence="1">
    <location>
        <begin position="88"/>
        <end position="110"/>
    </location>
</feature>